<proteinExistence type="predicted"/>
<accession>A0A9W9CTX5</accession>
<gene>
    <name evidence="1" type="ORF">N0V93_009567</name>
</gene>
<sequence>MASSVPPIISSAQAQDLQRQLESIISIGLRPDNVPIRRDEVLGPCVLDTPVNKKHSKKEGIESVAAKTRMSSAAKTVTASTSHGPNRRVTAWAAGVANASSASTSPEKSIAFETLLAANVSRWDAVLDQPVKLSNHPPHSSFALSGWTIAKRAVSPIQSENASTNLLATAEAGFVDATTSIINDVEGSDILYARVTSPTDTISPALEATTDRKTSDTQDTEDWLIDLSS</sequence>
<evidence type="ECO:0000313" key="1">
    <source>
        <dbReference type="EMBL" id="KAJ4386669.1"/>
    </source>
</evidence>
<protein>
    <submittedName>
        <fullName evidence="1">Uncharacterized protein</fullName>
    </submittedName>
</protein>
<evidence type="ECO:0000313" key="2">
    <source>
        <dbReference type="Proteomes" id="UP001140453"/>
    </source>
</evidence>
<keyword evidence="2" id="KW-1185">Reference proteome</keyword>
<reference evidence="1" key="1">
    <citation type="submission" date="2022-10" db="EMBL/GenBank/DDBJ databases">
        <title>Tapping the CABI collections for fungal endophytes: first genome assemblies for Collariella, Neodidymelliopsis, Ascochyta clinopodiicola, Didymella pomorum, Didymosphaeria variabile, Neocosmospora piperis and Neocucurbitaria cava.</title>
        <authorList>
            <person name="Hill R."/>
        </authorList>
    </citation>
    <scope>NUCLEOTIDE SEQUENCE</scope>
    <source>
        <strain evidence="1">IMI 355082</strain>
    </source>
</reference>
<dbReference type="EMBL" id="JAPEVB010000006">
    <property type="protein sequence ID" value="KAJ4386669.1"/>
    <property type="molecule type" value="Genomic_DNA"/>
</dbReference>
<dbReference type="AlphaFoldDB" id="A0A9W9CTX5"/>
<name>A0A9W9CTX5_9PEZI</name>
<comment type="caution">
    <text evidence="1">The sequence shown here is derived from an EMBL/GenBank/DDBJ whole genome shotgun (WGS) entry which is preliminary data.</text>
</comment>
<dbReference type="Proteomes" id="UP001140453">
    <property type="component" value="Unassembled WGS sequence"/>
</dbReference>
<organism evidence="1 2">
    <name type="scientific">Gnomoniopsis smithogilvyi</name>
    <dbReference type="NCBI Taxonomy" id="1191159"/>
    <lineage>
        <taxon>Eukaryota</taxon>
        <taxon>Fungi</taxon>
        <taxon>Dikarya</taxon>
        <taxon>Ascomycota</taxon>
        <taxon>Pezizomycotina</taxon>
        <taxon>Sordariomycetes</taxon>
        <taxon>Sordariomycetidae</taxon>
        <taxon>Diaporthales</taxon>
        <taxon>Gnomoniaceae</taxon>
        <taxon>Gnomoniopsis</taxon>
    </lineage>
</organism>
<dbReference type="OrthoDB" id="10584726at2759"/>